<name>A0AAE0JAL6_9PEZI</name>
<dbReference type="GeneID" id="87865571"/>
<accession>A0AAE0JAL6</accession>
<organism evidence="1 2">
    <name type="scientific">Neurospora tetraspora</name>
    <dbReference type="NCBI Taxonomy" id="94610"/>
    <lineage>
        <taxon>Eukaryota</taxon>
        <taxon>Fungi</taxon>
        <taxon>Dikarya</taxon>
        <taxon>Ascomycota</taxon>
        <taxon>Pezizomycotina</taxon>
        <taxon>Sordariomycetes</taxon>
        <taxon>Sordariomycetidae</taxon>
        <taxon>Sordariales</taxon>
        <taxon>Sordariaceae</taxon>
        <taxon>Neurospora</taxon>
    </lineage>
</organism>
<reference evidence="1" key="1">
    <citation type="journal article" date="2023" name="Mol. Phylogenet. Evol.">
        <title>Genome-scale phylogeny and comparative genomics of the fungal order Sordariales.</title>
        <authorList>
            <person name="Hensen N."/>
            <person name="Bonometti L."/>
            <person name="Westerberg I."/>
            <person name="Brannstrom I.O."/>
            <person name="Guillou S."/>
            <person name="Cros-Aarteil S."/>
            <person name="Calhoun S."/>
            <person name="Haridas S."/>
            <person name="Kuo A."/>
            <person name="Mondo S."/>
            <person name="Pangilinan J."/>
            <person name="Riley R."/>
            <person name="LaButti K."/>
            <person name="Andreopoulos B."/>
            <person name="Lipzen A."/>
            <person name="Chen C."/>
            <person name="Yan M."/>
            <person name="Daum C."/>
            <person name="Ng V."/>
            <person name="Clum A."/>
            <person name="Steindorff A."/>
            <person name="Ohm R.A."/>
            <person name="Martin F."/>
            <person name="Silar P."/>
            <person name="Natvig D.O."/>
            <person name="Lalanne C."/>
            <person name="Gautier V."/>
            <person name="Ament-Velasquez S.L."/>
            <person name="Kruys A."/>
            <person name="Hutchinson M.I."/>
            <person name="Powell A.J."/>
            <person name="Barry K."/>
            <person name="Miller A.N."/>
            <person name="Grigoriev I.V."/>
            <person name="Debuchy R."/>
            <person name="Gladieux P."/>
            <person name="Hiltunen Thoren M."/>
            <person name="Johannesson H."/>
        </authorList>
    </citation>
    <scope>NUCLEOTIDE SEQUENCE</scope>
    <source>
        <strain evidence="1">CBS 560.94</strain>
    </source>
</reference>
<comment type="caution">
    <text evidence="1">The sequence shown here is derived from an EMBL/GenBank/DDBJ whole genome shotgun (WGS) entry which is preliminary data.</text>
</comment>
<evidence type="ECO:0000313" key="2">
    <source>
        <dbReference type="Proteomes" id="UP001278500"/>
    </source>
</evidence>
<proteinExistence type="predicted"/>
<keyword evidence="2" id="KW-1185">Reference proteome</keyword>
<sequence length="134" mass="15122">MPAAGAQEQIRKCRTIKAYETQNRLKCAKPRGQQSLRERSTTTIRCLLIQHLFVAETSMRCAGTRTDRHLCWRSVPPDDRMGDSSVKSGSCGRGLLWTVLSCCVRISRKQIEKLEACTALMRLREGKKHDACLA</sequence>
<dbReference type="EMBL" id="JAUEPP010000006">
    <property type="protein sequence ID" value="KAK3340462.1"/>
    <property type="molecule type" value="Genomic_DNA"/>
</dbReference>
<dbReference type="AlphaFoldDB" id="A0AAE0JAL6"/>
<dbReference type="RefSeq" id="XP_062679404.1">
    <property type="nucleotide sequence ID" value="XM_062828417.1"/>
</dbReference>
<dbReference type="Proteomes" id="UP001278500">
    <property type="component" value="Unassembled WGS sequence"/>
</dbReference>
<evidence type="ECO:0000313" key="1">
    <source>
        <dbReference type="EMBL" id="KAK3340462.1"/>
    </source>
</evidence>
<protein>
    <submittedName>
        <fullName evidence="1">Uncharacterized protein</fullName>
    </submittedName>
</protein>
<reference evidence="1" key="2">
    <citation type="submission" date="2023-06" db="EMBL/GenBank/DDBJ databases">
        <authorList>
            <consortium name="Lawrence Berkeley National Laboratory"/>
            <person name="Haridas S."/>
            <person name="Hensen N."/>
            <person name="Bonometti L."/>
            <person name="Westerberg I."/>
            <person name="Brannstrom I.O."/>
            <person name="Guillou S."/>
            <person name="Cros-Aarteil S."/>
            <person name="Calhoun S."/>
            <person name="Kuo A."/>
            <person name="Mondo S."/>
            <person name="Pangilinan J."/>
            <person name="Riley R."/>
            <person name="Labutti K."/>
            <person name="Andreopoulos B."/>
            <person name="Lipzen A."/>
            <person name="Chen C."/>
            <person name="Yanf M."/>
            <person name="Daum C."/>
            <person name="Ng V."/>
            <person name="Clum A."/>
            <person name="Steindorff A."/>
            <person name="Ohm R."/>
            <person name="Martin F."/>
            <person name="Silar P."/>
            <person name="Natvig D."/>
            <person name="Lalanne C."/>
            <person name="Gautier V."/>
            <person name="Ament-Velasquez S.L."/>
            <person name="Kruys A."/>
            <person name="Hutchinson M.I."/>
            <person name="Powell A.J."/>
            <person name="Barry K."/>
            <person name="Miller A.N."/>
            <person name="Grigoriev I.V."/>
            <person name="Debuchy R."/>
            <person name="Gladieux P."/>
            <person name="Thoren M.H."/>
            <person name="Johannesson H."/>
        </authorList>
    </citation>
    <scope>NUCLEOTIDE SEQUENCE</scope>
    <source>
        <strain evidence="1">CBS 560.94</strain>
    </source>
</reference>
<gene>
    <name evidence="1" type="ORF">B0H65DRAFT_510591</name>
</gene>